<dbReference type="PANTHER" id="PTHR38111">
    <property type="entry name" value="ZN(2)-C6 FUNGAL-TYPE DOMAIN-CONTAINING PROTEIN-RELATED"/>
    <property type="match status" value="1"/>
</dbReference>
<evidence type="ECO:0008006" key="3">
    <source>
        <dbReference type="Google" id="ProtNLM"/>
    </source>
</evidence>
<dbReference type="Proteomes" id="UP000054342">
    <property type="component" value="Unassembled WGS sequence"/>
</dbReference>
<dbReference type="OrthoDB" id="5429770at2759"/>
<protein>
    <recommendedName>
        <fullName evidence="3">Transcription factor domain-containing protein</fullName>
    </recommendedName>
</protein>
<gene>
    <name evidence="1" type="ORF">PV05_02545</name>
</gene>
<accession>A0A0D2EQN7</accession>
<dbReference type="InterPro" id="IPR053178">
    <property type="entry name" value="Osmoadaptation_assoc"/>
</dbReference>
<sequence>MRLQKYGQALKLLQMQLDNGETRLQPESLCSALILNSAAVVDEDLHSHHHYLSHADGATAILRAFGPERINSRFELQMFYAHLPTLVFKSLLLTTKCFIDTPDWRTLEQKIPDSWSVDRFEAGILHTYARLPAFIHSLRTPRATSGSEFGEDSLLSALSLKEDLFSLNDRVNDFLKDTDMVLECPPLWTSSERGPSTYHLFKDIRLAEALSIFWRALIVVTNGLRQLRMATPADEEIAMGAALRLSCLLSTFRPGSRLDRCSLASICAWLGLLARRP</sequence>
<organism evidence="1 2">
    <name type="scientific">Exophiala xenobiotica</name>
    <dbReference type="NCBI Taxonomy" id="348802"/>
    <lineage>
        <taxon>Eukaryota</taxon>
        <taxon>Fungi</taxon>
        <taxon>Dikarya</taxon>
        <taxon>Ascomycota</taxon>
        <taxon>Pezizomycotina</taxon>
        <taxon>Eurotiomycetes</taxon>
        <taxon>Chaetothyriomycetidae</taxon>
        <taxon>Chaetothyriales</taxon>
        <taxon>Herpotrichiellaceae</taxon>
        <taxon>Exophiala</taxon>
    </lineage>
</organism>
<dbReference type="AlphaFoldDB" id="A0A0D2EQN7"/>
<dbReference type="RefSeq" id="XP_013318577.1">
    <property type="nucleotide sequence ID" value="XM_013463123.1"/>
</dbReference>
<dbReference type="HOGENOM" id="CLU_1004850_0_0_1"/>
<reference evidence="1 2" key="1">
    <citation type="submission" date="2015-01" db="EMBL/GenBank/DDBJ databases">
        <title>The Genome Sequence of Exophiala xenobiotica CBS118157.</title>
        <authorList>
            <consortium name="The Broad Institute Genomics Platform"/>
            <person name="Cuomo C."/>
            <person name="de Hoog S."/>
            <person name="Gorbushina A."/>
            <person name="Stielow B."/>
            <person name="Teixiera M."/>
            <person name="Abouelleil A."/>
            <person name="Chapman S.B."/>
            <person name="Priest M."/>
            <person name="Young S.K."/>
            <person name="Wortman J."/>
            <person name="Nusbaum C."/>
            <person name="Birren B."/>
        </authorList>
    </citation>
    <scope>NUCLEOTIDE SEQUENCE [LARGE SCALE GENOMIC DNA]</scope>
    <source>
        <strain evidence="1 2">CBS 118157</strain>
    </source>
</reference>
<evidence type="ECO:0000313" key="2">
    <source>
        <dbReference type="Proteomes" id="UP000054342"/>
    </source>
</evidence>
<dbReference type="STRING" id="348802.A0A0D2EQN7"/>
<evidence type="ECO:0000313" key="1">
    <source>
        <dbReference type="EMBL" id="KIW57993.1"/>
    </source>
</evidence>
<name>A0A0D2EQN7_9EURO</name>
<dbReference type="EMBL" id="KN847318">
    <property type="protein sequence ID" value="KIW57993.1"/>
    <property type="molecule type" value="Genomic_DNA"/>
</dbReference>
<keyword evidence="2" id="KW-1185">Reference proteome</keyword>
<dbReference type="GeneID" id="25324453"/>
<proteinExistence type="predicted"/>